<protein>
    <recommendedName>
        <fullName evidence="1">GIY-YIG domain-containing protein</fullName>
    </recommendedName>
</protein>
<dbReference type="PANTHER" id="PTHR34477:SF1">
    <property type="entry name" value="UPF0213 PROTEIN YHBQ"/>
    <property type="match status" value="1"/>
</dbReference>
<reference evidence="2" key="1">
    <citation type="journal article" date="2015" name="Nature">
        <title>Complex archaea that bridge the gap between prokaryotes and eukaryotes.</title>
        <authorList>
            <person name="Spang A."/>
            <person name="Saw J.H."/>
            <person name="Jorgensen S.L."/>
            <person name="Zaremba-Niedzwiedzka K."/>
            <person name="Martijn J."/>
            <person name="Lind A.E."/>
            <person name="van Eijk R."/>
            <person name="Schleper C."/>
            <person name="Guy L."/>
            <person name="Ettema T.J."/>
        </authorList>
    </citation>
    <scope>NUCLEOTIDE SEQUENCE</scope>
</reference>
<accession>A0A0F9RB04</accession>
<dbReference type="AlphaFoldDB" id="A0A0F9RB04"/>
<dbReference type="Pfam" id="PF01541">
    <property type="entry name" value="GIY-YIG"/>
    <property type="match status" value="1"/>
</dbReference>
<dbReference type="EMBL" id="LAZR01001324">
    <property type="protein sequence ID" value="KKN46552.1"/>
    <property type="molecule type" value="Genomic_DNA"/>
</dbReference>
<dbReference type="PANTHER" id="PTHR34477">
    <property type="entry name" value="UPF0213 PROTEIN YHBQ"/>
    <property type="match status" value="1"/>
</dbReference>
<evidence type="ECO:0000313" key="2">
    <source>
        <dbReference type="EMBL" id="KKN46552.1"/>
    </source>
</evidence>
<proteinExistence type="predicted"/>
<dbReference type="InterPro" id="IPR000305">
    <property type="entry name" value="GIY-YIG_endonuc"/>
</dbReference>
<comment type="caution">
    <text evidence="2">The sequence shown here is derived from an EMBL/GenBank/DDBJ whole genome shotgun (WGS) entry which is preliminary data.</text>
</comment>
<sequence>MSVYFVYILEVIDKSGKKMFYTGYTNNLYRRWKEHGNGAGAKFCRGKRRELRYFEIFSSKKEAMKRELEIKTFSRQKKRDLIDNIKDIQNS</sequence>
<dbReference type="Gene3D" id="3.40.1440.10">
    <property type="entry name" value="GIY-YIG endonuclease"/>
    <property type="match status" value="1"/>
</dbReference>
<dbReference type="CDD" id="cd10456">
    <property type="entry name" value="GIY-YIG_UPF0213"/>
    <property type="match status" value="1"/>
</dbReference>
<dbReference type="PROSITE" id="PS50164">
    <property type="entry name" value="GIY_YIG"/>
    <property type="match status" value="1"/>
</dbReference>
<feature type="domain" description="GIY-YIG" evidence="1">
    <location>
        <begin position="2"/>
        <end position="80"/>
    </location>
</feature>
<name>A0A0F9RB04_9ZZZZ</name>
<dbReference type="SUPFAM" id="SSF82771">
    <property type="entry name" value="GIY-YIG endonuclease"/>
    <property type="match status" value="1"/>
</dbReference>
<organism evidence="2">
    <name type="scientific">marine sediment metagenome</name>
    <dbReference type="NCBI Taxonomy" id="412755"/>
    <lineage>
        <taxon>unclassified sequences</taxon>
        <taxon>metagenomes</taxon>
        <taxon>ecological metagenomes</taxon>
    </lineage>
</organism>
<evidence type="ECO:0000259" key="1">
    <source>
        <dbReference type="PROSITE" id="PS50164"/>
    </source>
</evidence>
<gene>
    <name evidence="2" type="ORF">LCGC14_0671960</name>
</gene>
<dbReference type="InterPro" id="IPR050190">
    <property type="entry name" value="UPF0213_domain"/>
</dbReference>
<dbReference type="InterPro" id="IPR035901">
    <property type="entry name" value="GIY-YIG_endonuc_sf"/>
</dbReference>